<dbReference type="InterPro" id="IPR050708">
    <property type="entry name" value="T6SS_VgrG/RHS"/>
</dbReference>
<dbReference type="PANTHER" id="PTHR32305">
    <property type="match status" value="1"/>
</dbReference>
<feature type="region of interest" description="Disordered" evidence="1">
    <location>
        <begin position="659"/>
        <end position="688"/>
    </location>
</feature>
<dbReference type="EMBL" id="JXDG01000011">
    <property type="protein sequence ID" value="KIH85086.1"/>
    <property type="molecule type" value="Genomic_DNA"/>
</dbReference>
<dbReference type="STRING" id="226910.UCMB321_1074"/>
<dbReference type="PATRIC" id="fig|226910.6.peg.1067"/>
<dbReference type="Proteomes" id="UP000031535">
    <property type="component" value="Unassembled WGS sequence"/>
</dbReference>
<gene>
    <name evidence="2" type="ORF">UCMB321_1074</name>
</gene>
<reference evidence="2 3" key="1">
    <citation type="submission" date="2015-01" db="EMBL/GenBank/DDBJ databases">
        <title>Complete genome of Pseudomonas batumici UCM B-321 producer of the batumin antibiotic with strong antistaphilococcal and potential anticancer activity.</title>
        <authorList>
            <person name="Klochko V.V."/>
            <person name="Zelena L.B."/>
            <person name="Elena K.A."/>
            <person name="Reva O.N."/>
        </authorList>
    </citation>
    <scope>NUCLEOTIDE SEQUENCE [LARGE SCALE GENOMIC DNA]</scope>
    <source>
        <strain evidence="2 3">UCM B-321</strain>
    </source>
</reference>
<proteinExistence type="predicted"/>
<feature type="compositionally biased region" description="Low complexity" evidence="1">
    <location>
        <begin position="675"/>
        <end position="688"/>
    </location>
</feature>
<dbReference type="RefSeq" id="WP_245220722.1">
    <property type="nucleotide sequence ID" value="NZ_JXDG01000011.1"/>
</dbReference>
<organism evidence="2 3">
    <name type="scientific">Pseudomonas batumici</name>
    <dbReference type="NCBI Taxonomy" id="226910"/>
    <lineage>
        <taxon>Bacteria</taxon>
        <taxon>Pseudomonadati</taxon>
        <taxon>Pseudomonadota</taxon>
        <taxon>Gammaproteobacteria</taxon>
        <taxon>Pseudomonadales</taxon>
        <taxon>Pseudomonadaceae</taxon>
        <taxon>Pseudomonas</taxon>
    </lineage>
</organism>
<dbReference type="PANTHER" id="PTHR32305:SF15">
    <property type="entry name" value="PROTEIN RHSA-RELATED"/>
    <property type="match status" value="1"/>
</dbReference>
<keyword evidence="3" id="KW-1185">Reference proteome</keyword>
<dbReference type="AlphaFoldDB" id="A0A0C2I7A1"/>
<comment type="caution">
    <text evidence="2">The sequence shown here is derived from an EMBL/GenBank/DDBJ whole genome shotgun (WGS) entry which is preliminary data.</text>
</comment>
<sequence length="946" mass="105066">MTVLTQGIHTHTPTLAVVDPRGLAVRVVAYCRSVETARPEERVNRSAYDAMGRLIEQWDPRLWALNAEDVEPPANLVNRYSLSGKVLSSISVDAGQRVSLFGDGDQLVQTWDSRSTERRIEYDDLLRPLAIFEQGEGDAARCTERYEYADADAGFAAHNQCGQLIRHDDPAGTQTLDEYALTGGVLEQTQRFLSSLEVPDWPRGLLERDALLEPSEQAATTATRFNPLGDVLEQTDAKGNRQSFDYTFDGQLFATHLQLSAQATPQTLVSAIRYNAYGQVEQETAGNGVVSTLTYRPEDGRLLRLQARLGSEAALQDLHYDYDPVGNVLSIEDAALPIRFFANQRVEPIKHYGYDSLYQLTDATGWEAGSASRGPEFNRFGDPGAVANYQQTYSYDAGGNLLELVHVGPQSHSRKLTVARHSNRCLPEQNGRPPTEEEIAAAFDGNGNLLDLQPRQAMSWDVRNQLREVRPVEREGADDDRELYLYGGDGMRRRKVRSSQTNVRSLISEVRYLPGLEIRTREGSGEVLQVICVQAGRSAMQVLHWETAPPSGIANDQYRYNLTDHLGSSSLELDSRAGVISQEAYYPYGGTAWFAGRSEVEASYKTVRYSGKERDATGLYYYGFRYYASWLQRWINPDPIGSRGGLNFYRMVSNNPLSRVDSEGLMDRPPPIPGSRPSSSGARAPAAPSRRPQLSLAEMIALTKSAAPVAPSQAERSAGDVPVGLREPHTELILDAGFVPGKKIKDISSSYESTVYGFSDDEWIVIKDYSSMTALEASEVTRQKVGAGNEVFAYKVSQHLGLNIVPGTALRPDSEREVVSRYVNVGESPAFDRRQTSMYVFDFLLNTRDRTNEGGNVIFDQAGKAFAIDHQSILELGYIDIRPEDIAQGSLDAFFSNPMTAERLRDTDWGSFFEDNISPSLVENRAEIKSAFLGRIDFIRNRLGGR</sequence>
<dbReference type="Gene3D" id="2.180.10.10">
    <property type="entry name" value="RHS repeat-associated core"/>
    <property type="match status" value="1"/>
</dbReference>
<protein>
    <submittedName>
        <fullName evidence="2">Putative insecticidal toxin complex</fullName>
    </submittedName>
</protein>
<accession>A0A0C2I7A1</accession>
<evidence type="ECO:0000313" key="3">
    <source>
        <dbReference type="Proteomes" id="UP000031535"/>
    </source>
</evidence>
<evidence type="ECO:0000256" key="1">
    <source>
        <dbReference type="SAM" id="MobiDB-lite"/>
    </source>
</evidence>
<evidence type="ECO:0000313" key="2">
    <source>
        <dbReference type="EMBL" id="KIH85086.1"/>
    </source>
</evidence>
<dbReference type="InterPro" id="IPR022385">
    <property type="entry name" value="Rhs_assc_core"/>
</dbReference>
<dbReference type="NCBIfam" id="TIGR03696">
    <property type="entry name" value="Rhs_assc_core"/>
    <property type="match status" value="1"/>
</dbReference>
<name>A0A0C2I7A1_9PSED</name>